<reference evidence="6" key="1">
    <citation type="submission" date="2014-09" db="EMBL/GenBank/DDBJ databases">
        <authorList>
            <person name="Sharma Rahul"/>
            <person name="Thines Marco"/>
        </authorList>
    </citation>
    <scope>NUCLEOTIDE SEQUENCE [LARGE SCALE GENOMIC DNA]</scope>
</reference>
<name>A0A0P1BL14_9BASI</name>
<feature type="compositionally biased region" description="Low complexity" evidence="4">
    <location>
        <begin position="52"/>
        <end position="62"/>
    </location>
</feature>
<accession>A0A0P1BL14</accession>
<feature type="compositionally biased region" description="Basic residues" evidence="4">
    <location>
        <begin position="35"/>
        <end position="48"/>
    </location>
</feature>
<dbReference type="InterPro" id="IPR021867">
    <property type="entry name" value="Bmt2/SAMTOR"/>
</dbReference>
<organism evidence="5 6">
    <name type="scientific">Ceraceosorus bombacis</name>
    <dbReference type="NCBI Taxonomy" id="401625"/>
    <lineage>
        <taxon>Eukaryota</taxon>
        <taxon>Fungi</taxon>
        <taxon>Dikarya</taxon>
        <taxon>Basidiomycota</taxon>
        <taxon>Ustilaginomycotina</taxon>
        <taxon>Exobasidiomycetes</taxon>
        <taxon>Ceraceosorales</taxon>
        <taxon>Ceraceosoraceae</taxon>
        <taxon>Ceraceosorus</taxon>
    </lineage>
</organism>
<dbReference type="PANTHER" id="PTHR21008:SF1">
    <property type="entry name" value="25S RRNA (ADENINE(2142)-N(1))-METHYLTRANSFERASE"/>
    <property type="match status" value="1"/>
</dbReference>
<dbReference type="OrthoDB" id="5954793at2759"/>
<dbReference type="Gene3D" id="3.40.50.150">
    <property type="entry name" value="Vaccinia Virus protein VP39"/>
    <property type="match status" value="1"/>
</dbReference>
<evidence type="ECO:0000256" key="1">
    <source>
        <dbReference type="ARBA" id="ARBA00022603"/>
    </source>
</evidence>
<dbReference type="STRING" id="401625.A0A0P1BL14"/>
<keyword evidence="6" id="KW-1185">Reference proteome</keyword>
<dbReference type="EMBL" id="CCYA01000318">
    <property type="protein sequence ID" value="CEH16445.1"/>
    <property type="molecule type" value="Genomic_DNA"/>
</dbReference>
<sequence length="392" mass="41319">MSHDMVVKDGNGNGSVQIGTSSSADADAAGAAIRPRTRGKRGGAKNKKSAAVEDVVAAAAAAPHQHTSEVAGTSSTSAPLSTEAARAAPVPVGQATTESVGAVVAKSGKPKAAVRRDEDGKLIRPRGKRGGSKNNNKKDVSSSSGKDSNRNSAISSAFKKSIKSKSNASSSSSSSLHQNSTLPSAAASAHSLAIAQWHALEKELSQPNTSPARKQEILKRQKELGGLRAYQDASVVGANHLKAGETGKWCAEMLQEVRGKEPLHLLDVGAIAGTAYLKYPWINSTSIDLEPRSEAVIKSDFFDFAKPDLDRQQAEDVWSKAAAAVEGRGEGQDVRVKRWRGKFDVVALSLVVNYVGDLEQRGRMLLHAHHYLTPTGYLYLVLPNACGGEAGR</sequence>
<keyword evidence="2 5" id="KW-0808">Transferase</keyword>
<feature type="region of interest" description="Disordered" evidence="4">
    <location>
        <begin position="1"/>
        <end position="182"/>
    </location>
</feature>
<keyword evidence="1 5" id="KW-0489">Methyltransferase</keyword>
<evidence type="ECO:0000256" key="3">
    <source>
        <dbReference type="ARBA" id="ARBA00022691"/>
    </source>
</evidence>
<evidence type="ECO:0000313" key="5">
    <source>
        <dbReference type="EMBL" id="CEH16445.1"/>
    </source>
</evidence>
<feature type="compositionally biased region" description="Low complexity" evidence="4">
    <location>
        <begin position="21"/>
        <end position="32"/>
    </location>
</feature>
<dbReference type="GO" id="GO:0016433">
    <property type="term" value="F:rRNA (adenine) methyltransferase activity"/>
    <property type="evidence" value="ECO:0007669"/>
    <property type="project" value="TreeGrafter"/>
</dbReference>
<dbReference type="AlphaFoldDB" id="A0A0P1BL14"/>
<keyword evidence="3" id="KW-0949">S-adenosyl-L-methionine</keyword>
<dbReference type="SUPFAM" id="SSF53335">
    <property type="entry name" value="S-adenosyl-L-methionine-dependent methyltransferases"/>
    <property type="match status" value="1"/>
</dbReference>
<dbReference type="GO" id="GO:0005730">
    <property type="term" value="C:nucleolus"/>
    <property type="evidence" value="ECO:0007669"/>
    <property type="project" value="TreeGrafter"/>
</dbReference>
<dbReference type="Proteomes" id="UP000054845">
    <property type="component" value="Unassembled WGS sequence"/>
</dbReference>
<proteinExistence type="predicted"/>
<evidence type="ECO:0000256" key="2">
    <source>
        <dbReference type="ARBA" id="ARBA00022679"/>
    </source>
</evidence>
<dbReference type="InterPro" id="IPR029063">
    <property type="entry name" value="SAM-dependent_MTases_sf"/>
</dbReference>
<protein>
    <submittedName>
        <fullName evidence="5">25S rRNA (Adenine(2142)-N(1))-methyltransferase, Bmt2</fullName>
    </submittedName>
</protein>
<feature type="compositionally biased region" description="Low complexity" evidence="4">
    <location>
        <begin position="141"/>
        <end position="175"/>
    </location>
</feature>
<feature type="compositionally biased region" description="Polar residues" evidence="4">
    <location>
        <begin position="68"/>
        <end position="80"/>
    </location>
</feature>
<dbReference type="PANTHER" id="PTHR21008">
    <property type="entry name" value="S-ADENOSYLMETHIONINE SENSOR UPSTREAM OF MTORC1-RELATED"/>
    <property type="match status" value="1"/>
</dbReference>
<evidence type="ECO:0000313" key="6">
    <source>
        <dbReference type="Proteomes" id="UP000054845"/>
    </source>
</evidence>
<dbReference type="Pfam" id="PF11968">
    <property type="entry name" value="Bmt2"/>
    <property type="match status" value="2"/>
</dbReference>
<evidence type="ECO:0000256" key="4">
    <source>
        <dbReference type="SAM" id="MobiDB-lite"/>
    </source>
</evidence>